<evidence type="ECO:0000313" key="2">
    <source>
        <dbReference type="Proteomes" id="UP000518605"/>
    </source>
</evidence>
<evidence type="ECO:0000313" key="1">
    <source>
        <dbReference type="EMBL" id="MBB3155707.1"/>
    </source>
</evidence>
<sequence length="63" mass="7044">MVSSSKEAVVSRAMQSLRKCWTPRGVLFVSVRMAAVRVEGFIDAFALQEKVRNQGAVHNFFLS</sequence>
<dbReference type="EMBL" id="JACHXW010000027">
    <property type="protein sequence ID" value="MBB3155707.1"/>
    <property type="molecule type" value="Genomic_DNA"/>
</dbReference>
<organism evidence="1 2">
    <name type="scientific">Paenibacillus endophyticus</name>
    <dbReference type="NCBI Taxonomy" id="1294268"/>
    <lineage>
        <taxon>Bacteria</taxon>
        <taxon>Bacillati</taxon>
        <taxon>Bacillota</taxon>
        <taxon>Bacilli</taxon>
        <taxon>Bacillales</taxon>
        <taxon>Paenibacillaceae</taxon>
        <taxon>Paenibacillus</taxon>
    </lineage>
</organism>
<accession>A0A7W5CDN6</accession>
<keyword evidence="2" id="KW-1185">Reference proteome</keyword>
<reference evidence="1 2" key="1">
    <citation type="submission" date="2020-08" db="EMBL/GenBank/DDBJ databases">
        <title>Genomic Encyclopedia of Type Strains, Phase III (KMG-III): the genomes of soil and plant-associated and newly described type strains.</title>
        <authorList>
            <person name="Whitman W."/>
        </authorList>
    </citation>
    <scope>NUCLEOTIDE SEQUENCE [LARGE SCALE GENOMIC DNA]</scope>
    <source>
        <strain evidence="1 2">CECT 8234</strain>
    </source>
</reference>
<comment type="caution">
    <text evidence="1">The sequence shown here is derived from an EMBL/GenBank/DDBJ whole genome shotgun (WGS) entry which is preliminary data.</text>
</comment>
<name>A0A7W5CDN6_9BACL</name>
<protein>
    <submittedName>
        <fullName evidence="1">Uncharacterized protein</fullName>
    </submittedName>
</protein>
<proteinExistence type="predicted"/>
<gene>
    <name evidence="1" type="ORF">FHS16_005815</name>
</gene>
<dbReference type="Proteomes" id="UP000518605">
    <property type="component" value="Unassembled WGS sequence"/>
</dbReference>
<dbReference type="AlphaFoldDB" id="A0A7W5CDN6"/>